<accession>A0A4R3RF37</accession>
<gene>
    <name evidence="1" type="ORF">EV129_113153</name>
</gene>
<dbReference type="RefSeq" id="WP_132552924.1">
    <property type="nucleotide sequence ID" value="NZ_SMBK01000013.1"/>
</dbReference>
<organism evidence="1 2">
    <name type="scientific">Rhizobium azibense</name>
    <dbReference type="NCBI Taxonomy" id="1136135"/>
    <lineage>
        <taxon>Bacteria</taxon>
        <taxon>Pseudomonadati</taxon>
        <taxon>Pseudomonadota</taxon>
        <taxon>Alphaproteobacteria</taxon>
        <taxon>Hyphomicrobiales</taxon>
        <taxon>Rhizobiaceae</taxon>
        <taxon>Rhizobium/Agrobacterium group</taxon>
        <taxon>Rhizobium</taxon>
    </lineage>
</organism>
<protein>
    <submittedName>
        <fullName evidence="1">Uncharacterized protein</fullName>
    </submittedName>
</protein>
<dbReference type="Proteomes" id="UP000295507">
    <property type="component" value="Unassembled WGS sequence"/>
</dbReference>
<dbReference type="EMBL" id="SMBK01000013">
    <property type="protein sequence ID" value="TCU34168.1"/>
    <property type="molecule type" value="Genomic_DNA"/>
</dbReference>
<proteinExistence type="predicted"/>
<sequence length="147" mass="16192">MSDKIISRTEGTVALPEAGEGAYLQFTVRSFEILETAFPDKDDHISFIMKSMVNMKASVFAKVVGATLQNSTNGDIPYGLKWEELTDRIMDALCLSIHGRTGEEQKAFEQEQINKQIIDRLKGIEANPQLAALLSSMSPGQQEQGQG</sequence>
<reference evidence="1 2" key="1">
    <citation type="submission" date="2019-03" db="EMBL/GenBank/DDBJ databases">
        <title>Genomic Encyclopedia of Type Strains, Phase IV (KMG-V): Genome sequencing to study the core and pangenomes of soil and plant-associated prokaryotes.</title>
        <authorList>
            <person name="Whitman W."/>
        </authorList>
    </citation>
    <scope>NUCLEOTIDE SEQUENCE [LARGE SCALE GENOMIC DNA]</scope>
    <source>
        <strain evidence="1 2">IE4868</strain>
    </source>
</reference>
<dbReference type="AlphaFoldDB" id="A0A4R3RF37"/>
<evidence type="ECO:0000313" key="1">
    <source>
        <dbReference type="EMBL" id="TCU34168.1"/>
    </source>
</evidence>
<name>A0A4R3RF37_9HYPH</name>
<evidence type="ECO:0000313" key="2">
    <source>
        <dbReference type="Proteomes" id="UP000295507"/>
    </source>
</evidence>
<comment type="caution">
    <text evidence="1">The sequence shown here is derived from an EMBL/GenBank/DDBJ whole genome shotgun (WGS) entry which is preliminary data.</text>
</comment>